<gene>
    <name evidence="4" type="ORF">B0T17DRAFT_504219</name>
</gene>
<keyword evidence="2" id="KW-1015">Disulfide bond</keyword>
<comment type="similarity">
    <text evidence="1">Belongs to the thioredoxin family.</text>
</comment>
<dbReference type="Proteomes" id="UP001174934">
    <property type="component" value="Unassembled WGS sequence"/>
</dbReference>
<dbReference type="PANTHER" id="PTHR46115">
    <property type="entry name" value="THIOREDOXIN-LIKE PROTEIN 1"/>
    <property type="match status" value="1"/>
</dbReference>
<evidence type="ECO:0000259" key="3">
    <source>
        <dbReference type="PROSITE" id="PS51352"/>
    </source>
</evidence>
<evidence type="ECO:0000256" key="1">
    <source>
        <dbReference type="ARBA" id="ARBA00008987"/>
    </source>
</evidence>
<dbReference type="Pfam" id="PF00085">
    <property type="entry name" value="Thioredoxin"/>
    <property type="match status" value="1"/>
</dbReference>
<sequence>MSSSSLLRPAFRTLRTARTPSRLFTTTSPKMTVTEITSRAQFQEVLAKNPLVILDASAVWCGPCKAISPLYKKWSDEERYAGKIHFAKFDIDDVGDLTQELGITSMPTFLFFKDGEKVDKVIGANPKVLEPKIEQHVAAL</sequence>
<dbReference type="Gene3D" id="3.40.30.10">
    <property type="entry name" value="Glutaredoxin"/>
    <property type="match status" value="1"/>
</dbReference>
<reference evidence="4" key="1">
    <citation type="submission" date="2023-06" db="EMBL/GenBank/DDBJ databases">
        <title>Genome-scale phylogeny and comparative genomics of the fungal order Sordariales.</title>
        <authorList>
            <consortium name="Lawrence Berkeley National Laboratory"/>
            <person name="Hensen N."/>
            <person name="Bonometti L."/>
            <person name="Westerberg I."/>
            <person name="Brannstrom I.O."/>
            <person name="Guillou S."/>
            <person name="Cros-Aarteil S."/>
            <person name="Calhoun S."/>
            <person name="Haridas S."/>
            <person name="Kuo A."/>
            <person name="Mondo S."/>
            <person name="Pangilinan J."/>
            <person name="Riley R."/>
            <person name="LaButti K."/>
            <person name="Andreopoulos B."/>
            <person name="Lipzen A."/>
            <person name="Chen C."/>
            <person name="Yanf M."/>
            <person name="Daum C."/>
            <person name="Ng V."/>
            <person name="Clum A."/>
            <person name="Steindorff A."/>
            <person name="Ohm R."/>
            <person name="Martin F."/>
            <person name="Silar P."/>
            <person name="Natvig D."/>
            <person name="Lalanne C."/>
            <person name="Gautier V."/>
            <person name="Ament-velasquez S.L."/>
            <person name="Kruys A."/>
            <person name="Hutchinson M.I."/>
            <person name="Powell A.J."/>
            <person name="Barry K."/>
            <person name="Miller A.N."/>
            <person name="Grigoriev I.V."/>
            <person name="Debuchy R."/>
            <person name="Gladieux P."/>
            <person name="Thoren M.H."/>
            <person name="Johannesson H."/>
        </authorList>
    </citation>
    <scope>NUCLEOTIDE SEQUENCE</scope>
    <source>
        <strain evidence="4">SMH3391-2</strain>
    </source>
</reference>
<dbReference type="PRINTS" id="PR00421">
    <property type="entry name" value="THIOREDOXIN"/>
</dbReference>
<name>A0AA39XMK3_9PEZI</name>
<organism evidence="4 5">
    <name type="scientific">Bombardia bombarda</name>
    <dbReference type="NCBI Taxonomy" id="252184"/>
    <lineage>
        <taxon>Eukaryota</taxon>
        <taxon>Fungi</taxon>
        <taxon>Dikarya</taxon>
        <taxon>Ascomycota</taxon>
        <taxon>Pezizomycotina</taxon>
        <taxon>Sordariomycetes</taxon>
        <taxon>Sordariomycetidae</taxon>
        <taxon>Sordariales</taxon>
        <taxon>Lasiosphaeriaceae</taxon>
        <taxon>Bombardia</taxon>
    </lineage>
</organism>
<feature type="domain" description="Thioredoxin" evidence="3">
    <location>
        <begin position="22"/>
        <end position="138"/>
    </location>
</feature>
<comment type="caution">
    <text evidence="4">The sequence shown here is derived from an EMBL/GenBank/DDBJ whole genome shotgun (WGS) entry which is preliminary data.</text>
</comment>
<evidence type="ECO:0000256" key="2">
    <source>
        <dbReference type="ARBA" id="ARBA00023157"/>
    </source>
</evidence>
<accession>A0AA39XMK3</accession>
<evidence type="ECO:0000313" key="5">
    <source>
        <dbReference type="Proteomes" id="UP001174934"/>
    </source>
</evidence>
<dbReference type="EMBL" id="JAULSR010000001">
    <property type="protein sequence ID" value="KAK0636813.1"/>
    <property type="molecule type" value="Genomic_DNA"/>
</dbReference>
<dbReference type="InterPro" id="IPR013766">
    <property type="entry name" value="Thioredoxin_domain"/>
</dbReference>
<dbReference type="CDD" id="cd02947">
    <property type="entry name" value="TRX_family"/>
    <property type="match status" value="1"/>
</dbReference>
<evidence type="ECO:0000313" key="4">
    <source>
        <dbReference type="EMBL" id="KAK0636813.1"/>
    </source>
</evidence>
<dbReference type="FunFam" id="3.40.30.10:FF:000245">
    <property type="entry name" value="Thioredoxin"/>
    <property type="match status" value="1"/>
</dbReference>
<keyword evidence="5" id="KW-1185">Reference proteome</keyword>
<dbReference type="SUPFAM" id="SSF52833">
    <property type="entry name" value="Thioredoxin-like"/>
    <property type="match status" value="1"/>
</dbReference>
<dbReference type="AlphaFoldDB" id="A0AA39XMK3"/>
<protein>
    <submittedName>
        <fullName evidence="4">Thioredoxin-like protein</fullName>
    </submittedName>
</protein>
<dbReference type="PROSITE" id="PS51352">
    <property type="entry name" value="THIOREDOXIN_2"/>
    <property type="match status" value="1"/>
</dbReference>
<proteinExistence type="inferred from homology"/>
<dbReference type="InterPro" id="IPR036249">
    <property type="entry name" value="Thioredoxin-like_sf"/>
</dbReference>